<keyword evidence="2" id="KW-1185">Reference proteome</keyword>
<name>A0ABV9K687_9PORP</name>
<sequence length="59" mass="7105">MKLYEDDYCFFEKSIAHYTWQKLDRMAMITSFIINNQWIEYIAIITKIIHANGLLCSQK</sequence>
<gene>
    <name evidence="1" type="ORF">ACFO3G_02075</name>
</gene>
<accession>A0ABV9K687</accession>
<reference evidence="2" key="1">
    <citation type="journal article" date="2019" name="Int. J. Syst. Evol. Microbiol.">
        <title>The Global Catalogue of Microorganisms (GCM) 10K type strain sequencing project: providing services to taxonomists for standard genome sequencing and annotation.</title>
        <authorList>
            <consortium name="The Broad Institute Genomics Platform"/>
            <consortium name="The Broad Institute Genome Sequencing Center for Infectious Disease"/>
            <person name="Wu L."/>
            <person name="Ma J."/>
        </authorList>
    </citation>
    <scope>NUCLEOTIDE SEQUENCE [LARGE SCALE GENOMIC DNA]</scope>
    <source>
        <strain evidence="2">CGMCC 4.7357</strain>
    </source>
</reference>
<dbReference type="Proteomes" id="UP001596020">
    <property type="component" value="Unassembled WGS sequence"/>
</dbReference>
<proteinExistence type="predicted"/>
<evidence type="ECO:0000313" key="2">
    <source>
        <dbReference type="Proteomes" id="UP001596020"/>
    </source>
</evidence>
<protein>
    <submittedName>
        <fullName evidence="1">Uncharacterized protein</fullName>
    </submittedName>
</protein>
<dbReference type="EMBL" id="JBHSGO010000039">
    <property type="protein sequence ID" value="MFC4665405.1"/>
    <property type="molecule type" value="Genomic_DNA"/>
</dbReference>
<evidence type="ECO:0000313" key="1">
    <source>
        <dbReference type="EMBL" id="MFC4665405.1"/>
    </source>
</evidence>
<organism evidence="1 2">
    <name type="scientific">Falsiporphyromonas endometrii</name>
    <dbReference type="NCBI Taxonomy" id="1387297"/>
    <lineage>
        <taxon>Bacteria</taxon>
        <taxon>Pseudomonadati</taxon>
        <taxon>Bacteroidota</taxon>
        <taxon>Bacteroidia</taxon>
        <taxon>Bacteroidales</taxon>
        <taxon>Porphyromonadaceae</taxon>
        <taxon>Falsiporphyromonas</taxon>
    </lineage>
</organism>
<comment type="caution">
    <text evidence="1">The sequence shown here is derived from an EMBL/GenBank/DDBJ whole genome shotgun (WGS) entry which is preliminary data.</text>
</comment>